<dbReference type="SMART" id="SM00052">
    <property type="entry name" value="EAL"/>
    <property type="match status" value="1"/>
</dbReference>
<dbReference type="PROSITE" id="PS51833">
    <property type="entry name" value="HDOD"/>
    <property type="match status" value="1"/>
</dbReference>
<dbReference type="InterPro" id="IPR001633">
    <property type="entry name" value="EAL_dom"/>
</dbReference>
<dbReference type="RefSeq" id="WP_125128888.1">
    <property type="nucleotide sequence ID" value="NZ_RHJS01000002.1"/>
</dbReference>
<accession>A0A426DLM8</accession>
<reference evidence="3" key="1">
    <citation type="submission" date="2018-10" db="EMBL/GenBank/DDBJ databases">
        <title>Schaedlerella arabinophila gen. nov. sp. nov., isolated from the mouse intestinal tract and comparative analysis with the genome of the closely related altered Schaedler flora strain ASF502.</title>
        <authorList>
            <person name="Miyake S."/>
            <person name="Soh M."/>
            <person name="Seedorf H."/>
        </authorList>
    </citation>
    <scope>NUCLEOTIDE SEQUENCE [LARGE SCALE GENOMIC DNA]</scope>
    <source>
        <strain evidence="3">DSM 106076</strain>
    </source>
</reference>
<dbReference type="Proteomes" id="UP000274920">
    <property type="component" value="Unassembled WGS sequence"/>
</dbReference>
<dbReference type="EMBL" id="RHJS01000002">
    <property type="protein sequence ID" value="RRK33661.1"/>
    <property type="molecule type" value="Genomic_DNA"/>
</dbReference>
<keyword evidence="4" id="KW-1185">Reference proteome</keyword>
<dbReference type="Gene3D" id="3.20.20.450">
    <property type="entry name" value="EAL domain"/>
    <property type="match status" value="1"/>
</dbReference>
<dbReference type="InterPro" id="IPR014408">
    <property type="entry name" value="dGMP_Pdiesterase_EAL/HD-GYP"/>
</dbReference>
<evidence type="ECO:0000259" key="1">
    <source>
        <dbReference type="PROSITE" id="PS50883"/>
    </source>
</evidence>
<evidence type="ECO:0000313" key="3">
    <source>
        <dbReference type="EMBL" id="RRK33661.1"/>
    </source>
</evidence>
<dbReference type="Pfam" id="PF00563">
    <property type="entry name" value="EAL"/>
    <property type="match status" value="1"/>
</dbReference>
<sequence length="415" mass="47652">MDNCVVRQAIKDLKTDTIIGYELRIQEDQDSLYNSSTDSVAANAMVAFLSENSNRIFKEKKTFMTFTPALLFRNTPKIFDKDKIVIQIEDNIVIHSLAAILISKYKDAGYHFAINDFQFTPKYFSMLEYVDYIKVQLMDEMDDNHRSSVANVVDMAHGFQKEIIATGVNTKEVYELAKELHVDYVEGNFISSATTTKASKMDFMQGNLYQLIMEITKEEPDVEILEEIITRDASLTYALLKMANSAYFAVHHETTSIRQALVRVGISQLKQWVYLLSFEDKSENSSEELLKTSFLRANLASALVKKLKKFEITASDAYLMGMFSTLEYMIDAPMEEILFEIPIIKEVKDALIYQEGKAGKLYQLILHYERAEWSEIKELAEDLGLHTNEMAQIYMECVEEVNDIWDNVVGIKEDN</sequence>
<dbReference type="InterPro" id="IPR052340">
    <property type="entry name" value="RNase_Y/CdgJ"/>
</dbReference>
<dbReference type="Pfam" id="PF08668">
    <property type="entry name" value="HDOD"/>
    <property type="match status" value="1"/>
</dbReference>
<evidence type="ECO:0000259" key="2">
    <source>
        <dbReference type="PROSITE" id="PS51833"/>
    </source>
</evidence>
<dbReference type="SUPFAM" id="SSF141868">
    <property type="entry name" value="EAL domain-like"/>
    <property type="match status" value="1"/>
</dbReference>
<dbReference type="PANTHER" id="PTHR33525">
    <property type="match status" value="1"/>
</dbReference>
<feature type="domain" description="HDOD" evidence="2">
    <location>
        <begin position="201"/>
        <end position="389"/>
    </location>
</feature>
<dbReference type="PANTHER" id="PTHR33525:SF4">
    <property type="entry name" value="CYCLIC DI-GMP PHOSPHODIESTERASE CDGJ"/>
    <property type="match status" value="1"/>
</dbReference>
<dbReference type="AlphaFoldDB" id="A0A426DLM8"/>
<dbReference type="Gene3D" id="1.10.3210.10">
    <property type="entry name" value="Hypothetical protein af1432"/>
    <property type="match status" value="1"/>
</dbReference>
<protein>
    <submittedName>
        <fullName evidence="3">HDOD domain-containing protein</fullName>
    </submittedName>
</protein>
<dbReference type="InterPro" id="IPR013976">
    <property type="entry name" value="HDOD"/>
</dbReference>
<dbReference type="PIRSF" id="PIRSF003180">
    <property type="entry name" value="DiGMPpdiest_YuxH"/>
    <property type="match status" value="1"/>
</dbReference>
<feature type="domain" description="EAL" evidence="1">
    <location>
        <begin position="1"/>
        <end position="207"/>
    </location>
</feature>
<dbReference type="SUPFAM" id="SSF109604">
    <property type="entry name" value="HD-domain/PDEase-like"/>
    <property type="match status" value="1"/>
</dbReference>
<evidence type="ECO:0000313" key="4">
    <source>
        <dbReference type="Proteomes" id="UP000274920"/>
    </source>
</evidence>
<dbReference type="PROSITE" id="PS50883">
    <property type="entry name" value="EAL"/>
    <property type="match status" value="1"/>
</dbReference>
<name>A0A426DLM8_9FIRM</name>
<proteinExistence type="predicted"/>
<comment type="caution">
    <text evidence="3">The sequence shown here is derived from an EMBL/GenBank/DDBJ whole genome shotgun (WGS) entry which is preliminary data.</text>
</comment>
<organism evidence="3 4">
    <name type="scientific">Schaedlerella arabinosiphila</name>
    <dbReference type="NCBI Taxonomy" id="2044587"/>
    <lineage>
        <taxon>Bacteria</taxon>
        <taxon>Bacillati</taxon>
        <taxon>Bacillota</taxon>
        <taxon>Clostridia</taxon>
        <taxon>Lachnospirales</taxon>
        <taxon>Lachnospiraceae</taxon>
        <taxon>Schaedlerella</taxon>
    </lineage>
</organism>
<gene>
    <name evidence="3" type="ORF">EBB54_21620</name>
</gene>
<dbReference type="InterPro" id="IPR035919">
    <property type="entry name" value="EAL_sf"/>
</dbReference>